<protein>
    <submittedName>
        <fullName evidence="3">TGS domain-containing protein</fullName>
    </submittedName>
</protein>
<dbReference type="SUPFAM" id="SSF52540">
    <property type="entry name" value="P-loop containing nucleoside triphosphate hydrolases"/>
    <property type="match status" value="1"/>
</dbReference>
<organism evidence="3">
    <name type="scientific">candidate division WOR-3 bacterium</name>
    <dbReference type="NCBI Taxonomy" id="2052148"/>
    <lineage>
        <taxon>Bacteria</taxon>
        <taxon>Bacteria division WOR-3</taxon>
    </lineage>
</organism>
<proteinExistence type="predicted"/>
<name>A0A7C4CCA0_UNCW3</name>
<dbReference type="Pfam" id="PF01926">
    <property type="entry name" value="MMR_HSR1"/>
    <property type="match status" value="1"/>
</dbReference>
<dbReference type="InterPro" id="IPR027417">
    <property type="entry name" value="P-loop_NTPase"/>
</dbReference>
<dbReference type="CDD" id="cd01666">
    <property type="entry name" value="TGS_DRG"/>
    <property type="match status" value="1"/>
</dbReference>
<feature type="domain" description="G" evidence="1">
    <location>
        <begin position="84"/>
        <end position="172"/>
    </location>
</feature>
<dbReference type="Gene3D" id="3.10.20.30">
    <property type="match status" value="1"/>
</dbReference>
<dbReference type="AlphaFoldDB" id="A0A7C4CCA0"/>
<dbReference type="PRINTS" id="PR00326">
    <property type="entry name" value="GTP1OBG"/>
</dbReference>
<dbReference type="CDD" id="cd00882">
    <property type="entry name" value="Ras_like_GTPase"/>
    <property type="match status" value="1"/>
</dbReference>
<accession>A0A7C4CCA0</accession>
<dbReference type="EMBL" id="DSUT01000180">
    <property type="protein sequence ID" value="HGK28945.1"/>
    <property type="molecule type" value="Genomic_DNA"/>
</dbReference>
<gene>
    <name evidence="3" type="ORF">ENS41_08400</name>
</gene>
<dbReference type="PANTHER" id="PTHR43127">
    <property type="entry name" value="DEVELOPMENTALLY-REGULATED GTP-BINDING PROTEIN 2"/>
    <property type="match status" value="1"/>
</dbReference>
<comment type="caution">
    <text evidence="3">The sequence shown here is derived from an EMBL/GenBank/DDBJ whole genome shotgun (WGS) entry which is preliminary data.</text>
</comment>
<dbReference type="Gene3D" id="3.40.50.300">
    <property type="entry name" value="P-loop containing nucleotide triphosphate hydrolases"/>
    <property type="match status" value="1"/>
</dbReference>
<dbReference type="Pfam" id="PF02824">
    <property type="entry name" value="TGS"/>
    <property type="match status" value="1"/>
</dbReference>
<dbReference type="GO" id="GO:0003924">
    <property type="term" value="F:GTPase activity"/>
    <property type="evidence" value="ECO:0007669"/>
    <property type="project" value="InterPro"/>
</dbReference>
<evidence type="ECO:0000313" key="3">
    <source>
        <dbReference type="EMBL" id="HGK28945.1"/>
    </source>
</evidence>
<dbReference type="InterPro" id="IPR006073">
    <property type="entry name" value="GTP-bd"/>
</dbReference>
<evidence type="ECO:0000259" key="2">
    <source>
        <dbReference type="Pfam" id="PF02824"/>
    </source>
</evidence>
<dbReference type="SUPFAM" id="SSF81271">
    <property type="entry name" value="TGS-like"/>
    <property type="match status" value="1"/>
</dbReference>
<dbReference type="InterPro" id="IPR004095">
    <property type="entry name" value="TGS"/>
</dbReference>
<dbReference type="InterPro" id="IPR012676">
    <property type="entry name" value="TGS-like"/>
</dbReference>
<sequence>MPANLSPEYKQAEERFRAAKTPEERLACLEEMLATIPKHKGTEKMQADIKTRIARLRKELTGSMKAGAKRGDWFHIEKQGAGQLVVFGPPNCGKSALVRELTGLPTEVAAYPYTTTRPAAGMMAYEDVQMQLIDTPPLAQDSPPWLFHILRTSDLMLWCLDLSDDALLETTEEGQRLLAEHRITFEPGADTTVKPILRLGTKSDNPQAQDRLAILREFIGDVAVHLVSVETKQGLVELRRLAFDALGLLRVYTKKPGKPPDMDDPVVLRRGSSVLDAALHLHKDFARNLEYARLWNSSGIEGLRVERSHILNDRDVVEFHIQS</sequence>
<dbReference type="InterPro" id="IPR012675">
    <property type="entry name" value="Beta-grasp_dom_sf"/>
</dbReference>
<reference evidence="3" key="1">
    <citation type="journal article" date="2020" name="mSystems">
        <title>Genome- and Community-Level Interaction Insights into Carbon Utilization and Element Cycling Functions of Hydrothermarchaeota in Hydrothermal Sediment.</title>
        <authorList>
            <person name="Zhou Z."/>
            <person name="Liu Y."/>
            <person name="Xu W."/>
            <person name="Pan J."/>
            <person name="Luo Z.H."/>
            <person name="Li M."/>
        </authorList>
    </citation>
    <scope>NUCLEOTIDE SEQUENCE [LARGE SCALE GENOMIC DNA]</scope>
    <source>
        <strain evidence="3">SpSt-488</strain>
    </source>
</reference>
<evidence type="ECO:0000259" key="1">
    <source>
        <dbReference type="Pfam" id="PF01926"/>
    </source>
</evidence>
<dbReference type="GO" id="GO:0005525">
    <property type="term" value="F:GTP binding"/>
    <property type="evidence" value="ECO:0007669"/>
    <property type="project" value="InterPro"/>
</dbReference>
<dbReference type="InterPro" id="IPR045001">
    <property type="entry name" value="DRG"/>
</dbReference>
<feature type="domain" description="TGS" evidence="2">
    <location>
        <begin position="250"/>
        <end position="319"/>
    </location>
</feature>